<sequence length="258" mass="29053">MKKRIWTILAVLAMALLAACGSGGENDDTEQESSNEEEEIKALEVDFEVPDTAEVGETVQLKATVTYGDEKVKDAEEMEFEYWEKGNEEDSTMVQSTNNEDGTYTAEVTFDHDGIYEMYAHTTARDMHTMPKKSITVGDGAESEEDSGDSDSDDHGDHHTEGFGMHFDKPDSIKAKEETDLTVHLQMDDNPFEDADVRFEIWKDGSENHEYVDAEETKAGEYNAGHTFDDAGSYKMIIHVENDEGLHEHKEFQLEVTE</sequence>
<keyword evidence="2" id="KW-0732">Signal</keyword>
<dbReference type="RefSeq" id="WP_382402875.1">
    <property type="nucleotide sequence ID" value="NZ_JBHTNH010000060.1"/>
</dbReference>
<feature type="compositionally biased region" description="Basic and acidic residues" evidence="1">
    <location>
        <begin position="153"/>
        <end position="170"/>
    </location>
</feature>
<feature type="compositionally biased region" description="Acidic residues" evidence="1">
    <location>
        <begin position="141"/>
        <end position="152"/>
    </location>
</feature>
<dbReference type="Proteomes" id="UP001597178">
    <property type="component" value="Unassembled WGS sequence"/>
</dbReference>
<keyword evidence="5" id="KW-1185">Reference proteome</keyword>
<comment type="caution">
    <text evidence="4">The sequence shown here is derived from an EMBL/GenBank/DDBJ whole genome shotgun (WGS) entry which is preliminary data.</text>
</comment>
<evidence type="ECO:0000256" key="1">
    <source>
        <dbReference type="SAM" id="MobiDB-lite"/>
    </source>
</evidence>
<evidence type="ECO:0000256" key="2">
    <source>
        <dbReference type="SAM" id="SignalP"/>
    </source>
</evidence>
<dbReference type="PROSITE" id="PS51257">
    <property type="entry name" value="PROKAR_LIPOPROTEIN"/>
    <property type="match status" value="1"/>
</dbReference>
<dbReference type="EMBL" id="JBHTNH010000060">
    <property type="protein sequence ID" value="MFD1363631.1"/>
    <property type="molecule type" value="Genomic_DNA"/>
</dbReference>
<protein>
    <submittedName>
        <fullName evidence="4">FixH family protein</fullName>
    </submittedName>
</protein>
<dbReference type="Pfam" id="PF13115">
    <property type="entry name" value="YtkA"/>
    <property type="match status" value="2"/>
</dbReference>
<feature type="signal peptide" evidence="2">
    <location>
        <begin position="1"/>
        <end position="24"/>
    </location>
</feature>
<gene>
    <name evidence="4" type="ORF">ACFQ4A_18660</name>
</gene>
<accession>A0ABW3ZYY1</accession>
<evidence type="ECO:0000313" key="4">
    <source>
        <dbReference type="EMBL" id="MFD1363631.1"/>
    </source>
</evidence>
<feature type="region of interest" description="Disordered" evidence="1">
    <location>
        <begin position="130"/>
        <end position="170"/>
    </location>
</feature>
<feature type="domain" description="YtkA-like" evidence="3">
    <location>
        <begin position="165"/>
        <end position="239"/>
    </location>
</feature>
<evidence type="ECO:0000313" key="5">
    <source>
        <dbReference type="Proteomes" id="UP001597178"/>
    </source>
</evidence>
<proteinExistence type="predicted"/>
<organism evidence="4 5">
    <name type="scientific">Lentibacillus salinarum</name>
    <dbReference type="NCBI Taxonomy" id="446820"/>
    <lineage>
        <taxon>Bacteria</taxon>
        <taxon>Bacillati</taxon>
        <taxon>Bacillota</taxon>
        <taxon>Bacilli</taxon>
        <taxon>Bacillales</taxon>
        <taxon>Bacillaceae</taxon>
        <taxon>Lentibacillus</taxon>
    </lineage>
</organism>
<feature type="domain" description="YtkA-like" evidence="3">
    <location>
        <begin position="38"/>
        <end position="121"/>
    </location>
</feature>
<evidence type="ECO:0000259" key="3">
    <source>
        <dbReference type="Pfam" id="PF13115"/>
    </source>
</evidence>
<dbReference type="InterPro" id="IPR032693">
    <property type="entry name" value="YtkA-like_dom"/>
</dbReference>
<feature type="chain" id="PRO_5046597394" evidence="2">
    <location>
        <begin position="25"/>
        <end position="258"/>
    </location>
</feature>
<name>A0ABW3ZYY1_9BACI</name>
<reference evidence="5" key="1">
    <citation type="journal article" date="2019" name="Int. J. Syst. Evol. Microbiol.">
        <title>The Global Catalogue of Microorganisms (GCM) 10K type strain sequencing project: providing services to taxonomists for standard genome sequencing and annotation.</title>
        <authorList>
            <consortium name="The Broad Institute Genomics Platform"/>
            <consortium name="The Broad Institute Genome Sequencing Center for Infectious Disease"/>
            <person name="Wu L."/>
            <person name="Ma J."/>
        </authorList>
    </citation>
    <scope>NUCLEOTIDE SEQUENCE [LARGE SCALE GENOMIC DNA]</scope>
    <source>
        <strain evidence="5">CCUG 54822</strain>
    </source>
</reference>